<reference evidence="1 2" key="1">
    <citation type="submission" date="2021-06" db="EMBL/GenBank/DDBJ databases">
        <title>Description of novel taxa of the family Lachnospiraceae.</title>
        <authorList>
            <person name="Chaplin A.V."/>
            <person name="Sokolova S.R."/>
            <person name="Pikina A.P."/>
            <person name="Korzhanova M."/>
            <person name="Belova V."/>
            <person name="Korostin D."/>
            <person name="Efimov B.A."/>
        </authorList>
    </citation>
    <scope>NUCLEOTIDE SEQUENCE [LARGE SCALE GENOMIC DNA]</scope>
    <source>
        <strain evidence="1 2">ASD4241</strain>
    </source>
</reference>
<dbReference type="SUPFAM" id="SSF53822">
    <property type="entry name" value="Periplasmic binding protein-like I"/>
    <property type="match status" value="1"/>
</dbReference>
<protein>
    <submittedName>
        <fullName evidence="1">Uncharacterized protein</fullName>
    </submittedName>
</protein>
<proteinExistence type="predicted"/>
<keyword evidence="2" id="KW-1185">Reference proteome</keyword>
<dbReference type="RefSeq" id="WP_238726833.1">
    <property type="nucleotide sequence ID" value="NZ_JAHQCX010000006.1"/>
</dbReference>
<comment type="caution">
    <text evidence="1">The sequence shown here is derived from an EMBL/GenBank/DDBJ whole genome shotgun (WGS) entry which is preliminary data.</text>
</comment>
<gene>
    <name evidence="1" type="ORF">KTH90_11440</name>
</gene>
<dbReference type="Gene3D" id="3.40.50.2300">
    <property type="match status" value="2"/>
</dbReference>
<name>A0ABS6K806_9FIRM</name>
<evidence type="ECO:0000313" key="1">
    <source>
        <dbReference type="EMBL" id="MBU9726628.1"/>
    </source>
</evidence>
<sequence length="101" mass="12221">MKCEVFKENDENMDVFVQKLYKISDIFPEIALLMEEGVIDATIFQNPFRQGRMAFQYLYEYMVEGRRFDTDIIYLDPRIILRSNLCLYRSILDQMKDDIMR</sequence>
<accession>A0ABS6K806</accession>
<dbReference type="InterPro" id="IPR028082">
    <property type="entry name" value="Peripla_BP_I"/>
</dbReference>
<organism evidence="1 2">
    <name type="scientific">Diplocloster modestus</name>
    <dbReference type="NCBI Taxonomy" id="2850322"/>
    <lineage>
        <taxon>Bacteria</taxon>
        <taxon>Bacillati</taxon>
        <taxon>Bacillota</taxon>
        <taxon>Clostridia</taxon>
        <taxon>Lachnospirales</taxon>
        <taxon>Lachnospiraceae</taxon>
        <taxon>Diplocloster</taxon>
    </lineage>
</organism>
<evidence type="ECO:0000313" key="2">
    <source>
        <dbReference type="Proteomes" id="UP001314681"/>
    </source>
</evidence>
<dbReference type="Proteomes" id="UP001314681">
    <property type="component" value="Unassembled WGS sequence"/>
</dbReference>
<dbReference type="EMBL" id="JAHQCX010000006">
    <property type="protein sequence ID" value="MBU9726628.1"/>
    <property type="molecule type" value="Genomic_DNA"/>
</dbReference>